<dbReference type="Pfam" id="PF02615">
    <property type="entry name" value="Ldh_2"/>
    <property type="match status" value="1"/>
</dbReference>
<organism evidence="3">
    <name type="scientific">Chrysotila carterae</name>
    <name type="common">Marine alga</name>
    <name type="synonym">Syracosphaera carterae</name>
    <dbReference type="NCBI Taxonomy" id="13221"/>
    <lineage>
        <taxon>Eukaryota</taxon>
        <taxon>Haptista</taxon>
        <taxon>Haptophyta</taxon>
        <taxon>Prymnesiophyceae</taxon>
        <taxon>Isochrysidales</taxon>
        <taxon>Isochrysidaceae</taxon>
        <taxon>Chrysotila</taxon>
    </lineage>
</organism>
<dbReference type="InterPro" id="IPR003767">
    <property type="entry name" value="Malate/L-lactate_DH-like"/>
</dbReference>
<dbReference type="Gene3D" id="3.30.1370.60">
    <property type="entry name" value="Hypothetical oxidoreductase yiak, domain 2"/>
    <property type="match status" value="1"/>
</dbReference>
<gene>
    <name evidence="3" type="ORF">PCAR00345_LOCUS2361</name>
</gene>
<evidence type="ECO:0000256" key="2">
    <source>
        <dbReference type="ARBA" id="ARBA00023002"/>
    </source>
</evidence>
<dbReference type="PANTHER" id="PTHR11091">
    <property type="entry name" value="OXIDOREDUCTASE-RELATED"/>
    <property type="match status" value="1"/>
</dbReference>
<accession>A0A7S4ESQ6</accession>
<dbReference type="SUPFAM" id="SSF89733">
    <property type="entry name" value="L-sulfolactate dehydrogenase-like"/>
    <property type="match status" value="1"/>
</dbReference>
<evidence type="ECO:0000256" key="1">
    <source>
        <dbReference type="ARBA" id="ARBA00006056"/>
    </source>
</evidence>
<dbReference type="EMBL" id="HBIZ01004267">
    <property type="protein sequence ID" value="CAE0749777.1"/>
    <property type="molecule type" value="Transcribed_RNA"/>
</dbReference>
<proteinExistence type="inferred from homology"/>
<sequence length="166" mass="16927">MATSRISRGDMELAARLGEALPPGAALDVDGMPTVDAAAGLKGTQLPFGGHKGAALALAVELLGSALLGTDLAIDAESSAAGMNRGVFFLAIDPSRLSQTALAQAERLFSAMQRDEGVRLPADSRYRARAAAAEHGVQVDAVLAEECFGADFVRADAGPVVPVGLV</sequence>
<comment type="similarity">
    <text evidence="1">Belongs to the LDH2/MDH2 oxidoreductase family.</text>
</comment>
<keyword evidence="2" id="KW-0560">Oxidoreductase</keyword>
<reference evidence="3" key="1">
    <citation type="submission" date="2021-01" db="EMBL/GenBank/DDBJ databases">
        <authorList>
            <person name="Corre E."/>
            <person name="Pelletier E."/>
            <person name="Niang G."/>
            <person name="Scheremetjew M."/>
            <person name="Finn R."/>
            <person name="Kale V."/>
            <person name="Holt S."/>
            <person name="Cochrane G."/>
            <person name="Meng A."/>
            <person name="Brown T."/>
            <person name="Cohen L."/>
        </authorList>
    </citation>
    <scope>NUCLEOTIDE SEQUENCE</scope>
    <source>
        <strain evidence="3">CCMP645</strain>
    </source>
</reference>
<protein>
    <recommendedName>
        <fullName evidence="4">Malate dehydrogenase</fullName>
    </recommendedName>
</protein>
<evidence type="ECO:0000313" key="3">
    <source>
        <dbReference type="EMBL" id="CAE0749777.1"/>
    </source>
</evidence>
<dbReference type="GO" id="GO:0016491">
    <property type="term" value="F:oxidoreductase activity"/>
    <property type="evidence" value="ECO:0007669"/>
    <property type="project" value="UniProtKB-KW"/>
</dbReference>
<dbReference type="PANTHER" id="PTHR11091:SF0">
    <property type="entry name" value="MALATE DEHYDROGENASE"/>
    <property type="match status" value="1"/>
</dbReference>
<name>A0A7S4ESQ6_CHRCT</name>
<dbReference type="InterPro" id="IPR036111">
    <property type="entry name" value="Mal/L-sulfo/L-lacto_DH-like_sf"/>
</dbReference>
<evidence type="ECO:0008006" key="4">
    <source>
        <dbReference type="Google" id="ProtNLM"/>
    </source>
</evidence>
<dbReference type="InterPro" id="IPR043143">
    <property type="entry name" value="Mal/L-sulf/L-lact_DH-like_NADP"/>
</dbReference>
<dbReference type="AlphaFoldDB" id="A0A7S4ESQ6"/>